<accession>A0A1B9GG58</accession>
<evidence type="ECO:0000313" key="2">
    <source>
        <dbReference type="EMBL" id="WVW80785.1"/>
    </source>
</evidence>
<organism evidence="1">
    <name type="scientific">Kwoniella bestiolae CBS 10118</name>
    <dbReference type="NCBI Taxonomy" id="1296100"/>
    <lineage>
        <taxon>Eukaryota</taxon>
        <taxon>Fungi</taxon>
        <taxon>Dikarya</taxon>
        <taxon>Basidiomycota</taxon>
        <taxon>Agaricomycotina</taxon>
        <taxon>Tremellomycetes</taxon>
        <taxon>Tremellales</taxon>
        <taxon>Cryptococcaceae</taxon>
        <taxon>Kwoniella</taxon>
    </lineage>
</organism>
<sequence length="267" mass="30658">MSDLSITKAGADETTTKAVTFTEPLKIDISYNFKDSDITLVSSDTVHFRFHSYMIVGSSRVLRDTLSICGTSPRQVHLSDDNMGGRTTLKFFLDIIYGQILRPPSKSHEYENYERLIQFIVKYDCSYPLEHIKTCLRLWISIDNNSHLDQFFLFACLLDDEELAGMAIRSSGKGVSWPNLKINVKNISPLSDKEESPKVTPSDRDIPYHNRIDITSWKISRFRRIPDDFKFAFLRAENETLKNKDGDTDWEAIADRFLIVISELKGN</sequence>
<dbReference type="RefSeq" id="XP_019051021.1">
    <property type="nucleotide sequence ID" value="XM_019188143.1"/>
</dbReference>
<dbReference type="Proteomes" id="UP000092730">
    <property type="component" value="Chromosome 1"/>
</dbReference>
<reference evidence="2" key="2">
    <citation type="submission" date="2013-07" db="EMBL/GenBank/DDBJ databases">
        <authorList>
            <consortium name="The Broad Institute Genome Sequencing Platform"/>
            <person name="Cuomo C."/>
            <person name="Litvintseva A."/>
            <person name="Chen Y."/>
            <person name="Heitman J."/>
            <person name="Sun S."/>
            <person name="Springer D."/>
            <person name="Dromer F."/>
            <person name="Young S.K."/>
            <person name="Zeng Q."/>
            <person name="Gargeya S."/>
            <person name="Fitzgerald M."/>
            <person name="Abouelleil A."/>
            <person name="Alvarado L."/>
            <person name="Berlin A.M."/>
            <person name="Chapman S.B."/>
            <person name="Dewar J."/>
            <person name="Goldberg J."/>
            <person name="Griggs A."/>
            <person name="Gujja S."/>
            <person name="Hansen M."/>
            <person name="Howarth C."/>
            <person name="Imamovic A."/>
            <person name="Larimer J."/>
            <person name="McCowan C."/>
            <person name="Murphy C."/>
            <person name="Pearson M."/>
            <person name="Priest M."/>
            <person name="Roberts A."/>
            <person name="Saif S."/>
            <person name="Shea T."/>
            <person name="Sykes S."/>
            <person name="Wortman J."/>
            <person name="Nusbaum C."/>
            <person name="Birren B."/>
        </authorList>
    </citation>
    <scope>NUCLEOTIDE SEQUENCE</scope>
    <source>
        <strain evidence="2">CBS 10118</strain>
    </source>
</reference>
<gene>
    <name evidence="1" type="ORF">I302_01465</name>
    <name evidence="2" type="ORF">I302_102772</name>
</gene>
<dbReference type="VEuPathDB" id="FungiDB:I302_01465"/>
<reference evidence="2" key="4">
    <citation type="submission" date="2024-02" db="EMBL/GenBank/DDBJ databases">
        <title>Comparative genomics of Cryptococcus and Kwoniella reveals pathogenesis evolution and contrasting modes of karyotype evolution via chromosome fusion or intercentromeric recombination.</title>
        <authorList>
            <person name="Coelho M.A."/>
            <person name="David-Palma M."/>
            <person name="Shea T."/>
            <person name="Bowers K."/>
            <person name="McGinley-Smith S."/>
            <person name="Mohammad A.W."/>
            <person name="Gnirke A."/>
            <person name="Yurkov A.M."/>
            <person name="Nowrousian M."/>
            <person name="Sun S."/>
            <person name="Cuomo C.A."/>
            <person name="Heitman J."/>
        </authorList>
    </citation>
    <scope>NUCLEOTIDE SEQUENCE</scope>
    <source>
        <strain evidence="2">CBS 10118</strain>
    </source>
</reference>
<evidence type="ECO:0000313" key="1">
    <source>
        <dbReference type="EMBL" id="OCF29951.1"/>
    </source>
</evidence>
<reference evidence="1" key="3">
    <citation type="submission" date="2014-01" db="EMBL/GenBank/DDBJ databases">
        <title>Evolution of pathogenesis and genome organization in the Tremellales.</title>
        <authorList>
            <person name="Cuomo C."/>
            <person name="Litvintseva A."/>
            <person name="Heitman J."/>
            <person name="Chen Y."/>
            <person name="Sun S."/>
            <person name="Springer D."/>
            <person name="Dromer F."/>
            <person name="Young S."/>
            <person name="Zeng Q."/>
            <person name="Chapman S."/>
            <person name="Gujja S."/>
            <person name="Saif S."/>
            <person name="Birren B."/>
        </authorList>
    </citation>
    <scope>NUCLEOTIDE SEQUENCE</scope>
    <source>
        <strain evidence="1">CBS 10118</strain>
    </source>
</reference>
<reference evidence="1" key="1">
    <citation type="submission" date="2013-07" db="EMBL/GenBank/DDBJ databases">
        <title>The Genome Sequence of Cryptococcus bestiolae CBS10118.</title>
        <authorList>
            <consortium name="The Broad Institute Genome Sequencing Platform"/>
            <person name="Cuomo C."/>
            <person name="Litvintseva A."/>
            <person name="Chen Y."/>
            <person name="Heitman J."/>
            <person name="Sun S."/>
            <person name="Springer D."/>
            <person name="Dromer F."/>
            <person name="Young S.K."/>
            <person name="Zeng Q."/>
            <person name="Gargeya S."/>
            <person name="Fitzgerald M."/>
            <person name="Abouelleil A."/>
            <person name="Alvarado L."/>
            <person name="Berlin A.M."/>
            <person name="Chapman S.B."/>
            <person name="Dewar J."/>
            <person name="Goldberg J."/>
            <person name="Griggs A."/>
            <person name="Gujja S."/>
            <person name="Hansen M."/>
            <person name="Howarth C."/>
            <person name="Imamovic A."/>
            <person name="Larimer J."/>
            <person name="McCowan C."/>
            <person name="Murphy C."/>
            <person name="Pearson M."/>
            <person name="Priest M."/>
            <person name="Roberts A."/>
            <person name="Saif S."/>
            <person name="Shea T."/>
            <person name="Sykes S."/>
            <person name="Wortman J."/>
            <person name="Nusbaum C."/>
            <person name="Birren B."/>
        </authorList>
    </citation>
    <scope>NUCLEOTIDE SEQUENCE [LARGE SCALE GENOMIC DNA]</scope>
    <source>
        <strain evidence="1">CBS 10118</strain>
    </source>
</reference>
<dbReference type="AlphaFoldDB" id="A0A1B9GG58"/>
<protein>
    <recommendedName>
        <fullName evidence="4">BTB domain-containing protein</fullName>
    </recommendedName>
</protein>
<dbReference type="EMBL" id="CP144541">
    <property type="protein sequence ID" value="WVW80785.1"/>
    <property type="molecule type" value="Genomic_DNA"/>
</dbReference>
<keyword evidence="3" id="KW-1185">Reference proteome</keyword>
<dbReference type="EMBL" id="KI894018">
    <property type="protein sequence ID" value="OCF29951.1"/>
    <property type="molecule type" value="Genomic_DNA"/>
</dbReference>
<proteinExistence type="predicted"/>
<dbReference type="STRING" id="1296100.A0A1B9GG58"/>
<dbReference type="KEGG" id="kbi:30205864"/>
<evidence type="ECO:0008006" key="4">
    <source>
        <dbReference type="Google" id="ProtNLM"/>
    </source>
</evidence>
<dbReference type="OrthoDB" id="2564453at2759"/>
<name>A0A1B9GG58_9TREE</name>
<dbReference type="GeneID" id="30205864"/>
<evidence type="ECO:0000313" key="3">
    <source>
        <dbReference type="Proteomes" id="UP000092730"/>
    </source>
</evidence>